<dbReference type="OrthoDB" id="66881at2759"/>
<organism evidence="1 2">
    <name type="scientific">Zizania palustris</name>
    <name type="common">Northern wild rice</name>
    <dbReference type="NCBI Taxonomy" id="103762"/>
    <lineage>
        <taxon>Eukaryota</taxon>
        <taxon>Viridiplantae</taxon>
        <taxon>Streptophyta</taxon>
        <taxon>Embryophyta</taxon>
        <taxon>Tracheophyta</taxon>
        <taxon>Spermatophyta</taxon>
        <taxon>Magnoliopsida</taxon>
        <taxon>Liliopsida</taxon>
        <taxon>Poales</taxon>
        <taxon>Poaceae</taxon>
        <taxon>BOP clade</taxon>
        <taxon>Oryzoideae</taxon>
        <taxon>Oryzeae</taxon>
        <taxon>Zizaniinae</taxon>
        <taxon>Zizania</taxon>
    </lineage>
</organism>
<proteinExistence type="predicted"/>
<sequence>MPPGAVTRAAPWLGEGWSVEWCGNTGNAEVFNVVLVCNDHCTVPWCPSFELDDGLEFSFTDKRRFARVRLFEDEKKLFYLIRASYQELMIGLQMRPSEQEQERRMEEAGSRRGRQIREDWKAMAYSLKSSRSPAVINYGASWLLRSQRGAK</sequence>
<reference evidence="1" key="2">
    <citation type="submission" date="2021-02" db="EMBL/GenBank/DDBJ databases">
        <authorList>
            <person name="Kimball J.A."/>
            <person name="Haas M.W."/>
            <person name="Macchietto M."/>
            <person name="Kono T."/>
            <person name="Duquette J."/>
            <person name="Shao M."/>
        </authorList>
    </citation>
    <scope>NUCLEOTIDE SEQUENCE</scope>
    <source>
        <tissue evidence="1">Fresh leaf tissue</tissue>
    </source>
</reference>
<comment type="caution">
    <text evidence="1">The sequence shown here is derived from an EMBL/GenBank/DDBJ whole genome shotgun (WGS) entry which is preliminary data.</text>
</comment>
<accession>A0A8J6BGR5</accession>
<dbReference type="Proteomes" id="UP000729402">
    <property type="component" value="Unassembled WGS sequence"/>
</dbReference>
<dbReference type="AlphaFoldDB" id="A0A8J6BGR5"/>
<evidence type="ECO:0000313" key="2">
    <source>
        <dbReference type="Proteomes" id="UP000729402"/>
    </source>
</evidence>
<name>A0A8J6BGR5_ZIZPA</name>
<keyword evidence="2" id="KW-1185">Reference proteome</keyword>
<evidence type="ECO:0000313" key="1">
    <source>
        <dbReference type="EMBL" id="KAG8087762.1"/>
    </source>
</evidence>
<dbReference type="EMBL" id="JAAALK010000082">
    <property type="protein sequence ID" value="KAG8087762.1"/>
    <property type="molecule type" value="Genomic_DNA"/>
</dbReference>
<reference evidence="1" key="1">
    <citation type="journal article" date="2021" name="bioRxiv">
        <title>Whole Genome Assembly and Annotation of Northern Wild Rice, Zizania palustris L., Supports a Whole Genome Duplication in the Zizania Genus.</title>
        <authorList>
            <person name="Haas M."/>
            <person name="Kono T."/>
            <person name="Macchietto M."/>
            <person name="Millas R."/>
            <person name="McGilp L."/>
            <person name="Shao M."/>
            <person name="Duquette J."/>
            <person name="Hirsch C.N."/>
            <person name="Kimball J."/>
        </authorList>
    </citation>
    <scope>NUCLEOTIDE SEQUENCE</scope>
    <source>
        <tissue evidence="1">Fresh leaf tissue</tissue>
    </source>
</reference>
<protein>
    <submittedName>
        <fullName evidence="1">Uncharacterized protein</fullName>
    </submittedName>
</protein>
<gene>
    <name evidence="1" type="ORF">GUJ93_ZPchr0010g11306</name>
</gene>